<reference evidence="1 2" key="1">
    <citation type="submission" date="2021-11" db="EMBL/GenBank/DDBJ databases">
        <title>Draft genome sequence of Actinomycetospora sp. SF1 isolated from the rhizosphere soil.</title>
        <authorList>
            <person name="Duangmal K."/>
            <person name="Chantavorakit T."/>
        </authorList>
    </citation>
    <scope>NUCLEOTIDE SEQUENCE [LARGE SCALE GENOMIC DNA]</scope>
    <source>
        <strain evidence="1 2">TBRC 5722</strain>
    </source>
</reference>
<gene>
    <name evidence="1" type="ORF">LQ327_30425</name>
</gene>
<accession>A0ABS8PJV2</accession>
<evidence type="ECO:0000313" key="1">
    <source>
        <dbReference type="EMBL" id="MCD2197696.1"/>
    </source>
</evidence>
<keyword evidence="2" id="KW-1185">Reference proteome</keyword>
<organism evidence="1 2">
    <name type="scientific">Actinomycetospora endophytica</name>
    <dbReference type="NCBI Taxonomy" id="2291215"/>
    <lineage>
        <taxon>Bacteria</taxon>
        <taxon>Bacillati</taxon>
        <taxon>Actinomycetota</taxon>
        <taxon>Actinomycetes</taxon>
        <taxon>Pseudonocardiales</taxon>
        <taxon>Pseudonocardiaceae</taxon>
        <taxon>Actinomycetospora</taxon>
    </lineage>
</organism>
<dbReference type="EMBL" id="JAJNDB010000009">
    <property type="protein sequence ID" value="MCD2197696.1"/>
    <property type="molecule type" value="Genomic_DNA"/>
</dbReference>
<protein>
    <submittedName>
        <fullName evidence="1">Uncharacterized protein</fullName>
    </submittedName>
</protein>
<name>A0ABS8PJV2_9PSEU</name>
<proteinExistence type="predicted"/>
<comment type="caution">
    <text evidence="1">The sequence shown here is derived from an EMBL/GenBank/DDBJ whole genome shotgun (WGS) entry which is preliminary data.</text>
</comment>
<dbReference type="RefSeq" id="WP_230739966.1">
    <property type="nucleotide sequence ID" value="NZ_JAJNDB010000009.1"/>
</dbReference>
<sequence length="1091" mass="117998">MTPGEALGHREQAWSPKLRGLSLVAELEVAETDRREVCRLLGSIYSACTGSWHAERMFERWPACVLVALTGVASRGYERGELWPKLWEELGYSGGLSDQKTWGEGFQRALALLGLPTFESAPMAYVGPILMHAGIPDYCLADFFRLLDARRCRDVDVTTESFFTWAGARPSRLNGLDKPASRFLAHGSEYAFDFVERSFDLLERLRSGSEDLEVIGLPPRVVRRAQSLADEGVFRARAAWRTSRRGAARGADRPHLALEPFGRGVVVCLPPVPDAPAGFVRWSVSADGEPQIVESQAEWVGVAEAAPQTSFALVRPTRTVAVSADDLVPHTELRVIDPASPMLVFGEDGRRRPDGAPLPPEVVWIAHPADNELTATGELRIVAEGQLQLGWNGWRLRQVDLEKAQHLALDGFPETRRSVRGHTRPRITLAPPLAGITTPYGTPVVASPPELWLPGTPGVETRWAVEIRRCDGGARVFSSYTVDQPTPVTVLWEQLPRPLLGAFEITVRGALGRGVTRTVFLAEALDVRYTPPMRAFTPAGLQSGHAELIPAVGAVASPRRVDFGIGDRRRVLEYRAGEETEPLLVTPPHLAVMHERADHSASWSAGPLRLVTERFADDPGVLHVHTPGGTSTPVLLVVTRHELLQVVMPSGRAAAGSARFELARLADTVTTHHHVELALDLGHTRCVVAMIRPRRLASGADWAGEAIQLRDAVAVAGLTAAIYPKWAPWRPPTVAVVGAGGTVVVPAELRHAGPLALELAVDDPWAPVVWPRWPREEALWVPTAGYVSSDDPDETALSRFAAGFGEFPTEVSNLGRCWELLLQAPRLYRRPQADPVIAGCARALRSRPQDAVTALSELGLGSDAVVAALIESGLVAMGFTGDADVAAKLWVTSPALGALMGGLGEDTVREAALGQCGPVLETLLDTSVDPHAAVGRFGPEAMAIAAMQPHQIDGLWDAAQVVPQSMLDPDTRAVAARRLFDRRIDPGVLRINGSGTSIVRDATRVLTGTRHLRAQVEARRGVNGPDWLSLPAASAALAILARLAARGHPEPARLAQRFRPQWVHLARAAPDLVSIDLVLAELLVRSSDTES</sequence>
<evidence type="ECO:0000313" key="2">
    <source>
        <dbReference type="Proteomes" id="UP001199469"/>
    </source>
</evidence>
<dbReference type="Proteomes" id="UP001199469">
    <property type="component" value="Unassembled WGS sequence"/>
</dbReference>